<dbReference type="EMBL" id="JXXR01000017">
    <property type="protein sequence ID" value="KJY70558.1"/>
    <property type="molecule type" value="Genomic_DNA"/>
</dbReference>
<reference evidence="1" key="1">
    <citation type="journal article" date="2015" name="BMC Genomics">
        <title>Genome mining reveals unlocked bioactive potential of marine Gram-negative bacteria.</title>
        <authorList>
            <person name="Machado H."/>
            <person name="Sonnenschein E.C."/>
            <person name="Melchiorsen J."/>
            <person name="Gram L."/>
        </authorList>
    </citation>
    <scope>NUCLEOTIDE SEQUENCE</scope>
    <source>
        <strain evidence="1">S2052</strain>
    </source>
</reference>
<organism evidence="1">
    <name type="scientific">Vibrio coralliilyticus</name>
    <dbReference type="NCBI Taxonomy" id="190893"/>
    <lineage>
        <taxon>Bacteria</taxon>
        <taxon>Pseudomonadati</taxon>
        <taxon>Pseudomonadota</taxon>
        <taxon>Gammaproteobacteria</taxon>
        <taxon>Vibrionales</taxon>
        <taxon>Vibrionaceae</taxon>
        <taxon>Vibrio</taxon>
    </lineage>
</organism>
<dbReference type="AlphaFoldDB" id="A0A837G469"/>
<evidence type="ECO:0000313" key="1">
    <source>
        <dbReference type="EMBL" id="KJY70558.1"/>
    </source>
</evidence>
<name>A0A837G469_9VIBR</name>
<proteinExistence type="predicted"/>
<accession>A0A837G469</accession>
<comment type="caution">
    <text evidence="1">The sequence shown here is derived from an EMBL/GenBank/DDBJ whole genome shotgun (WGS) entry which is preliminary data.</text>
</comment>
<sequence length="76" mass="8511">MVQQDIVLIWLVGSALAESLMVILTCRLGLKSLSLVKSRFEFSMTANLPFEFGSQVGWVLRQLAEPRLQWGGPSLF</sequence>
<protein>
    <submittedName>
        <fullName evidence="1">Uncharacterized protein</fullName>
    </submittedName>
</protein>
<dbReference type="RefSeq" id="WP_045986688.1">
    <property type="nucleotide sequence ID" value="NZ_CP063051.1"/>
</dbReference>
<gene>
    <name evidence="1" type="ORF">TW71_16990</name>
</gene>